<feature type="domain" description="HTH iclR-type" evidence="4">
    <location>
        <begin position="6"/>
        <end position="65"/>
    </location>
</feature>
<protein>
    <submittedName>
        <fullName evidence="7">Transcriptional regulator, IclR family</fullName>
    </submittedName>
    <submittedName>
        <fullName evidence="6">Winged helix-turn-helix transcriptional regulator</fullName>
    </submittedName>
</protein>
<dbReference type="InterPro" id="IPR011991">
    <property type="entry name" value="ArsR-like_HTH"/>
</dbReference>
<dbReference type="AlphaFoldDB" id="A0A1H6BAV7"/>
<dbReference type="EMBL" id="CP031312">
    <property type="protein sequence ID" value="QCC49225.1"/>
    <property type="molecule type" value="Genomic_DNA"/>
</dbReference>
<dbReference type="OrthoDB" id="304230at2157"/>
<keyword evidence="3" id="KW-0804">Transcription</keyword>
<dbReference type="InterPro" id="IPR014757">
    <property type="entry name" value="Tscrpt_reg_IclR_C"/>
</dbReference>
<gene>
    <name evidence="6" type="ORF">DV707_15855</name>
    <name evidence="7" type="ORF">SAMN04488133_2697</name>
</gene>
<dbReference type="InterPro" id="IPR029016">
    <property type="entry name" value="GAF-like_dom_sf"/>
</dbReference>
<keyword evidence="2" id="KW-0238">DNA-binding</keyword>
<keyword evidence="6" id="KW-0614">Plasmid</keyword>
<name>A0A1H6BAV7_9EURY</name>
<dbReference type="EMBL" id="FNVN01000004">
    <property type="protein sequence ID" value="SEG57694.1"/>
    <property type="molecule type" value="Genomic_DNA"/>
</dbReference>
<dbReference type="CDD" id="cd00090">
    <property type="entry name" value="HTH_ARSR"/>
    <property type="match status" value="1"/>
</dbReference>
<evidence type="ECO:0000259" key="4">
    <source>
        <dbReference type="PROSITE" id="PS51077"/>
    </source>
</evidence>
<reference evidence="7 8" key="1">
    <citation type="submission" date="2016-10" db="EMBL/GenBank/DDBJ databases">
        <authorList>
            <person name="de Groot N.N."/>
        </authorList>
    </citation>
    <scope>NUCLEOTIDE SEQUENCE [LARGE SCALE GENOMIC DNA]</scope>
    <source>
        <strain evidence="7 8">CGMCC 1.10331</strain>
    </source>
</reference>
<evidence type="ECO:0000313" key="7">
    <source>
        <dbReference type="EMBL" id="SEG57694.1"/>
    </source>
</evidence>
<dbReference type="Pfam" id="PF09339">
    <property type="entry name" value="HTH_IclR"/>
    <property type="match status" value="1"/>
</dbReference>
<sequence>MTGNLVGADETLFRIVEAMAETGPVGVTEVADRLGLTKSTAHRHLQTLAAHGYAINEDGRYRLSHQWFHIGTTVKSRRPFYLASRGALKTLAERTGKTAWCAIEERGRLMFVDGAGANPTHNPDLLVGDWSSITQTAAGKAILAHLPEERVAAILDADDADERYAAADLRTELEYVRSRGYAINRGEDISGIYAVGMPVVVDGDVFGSLSVASPSEDLVTDDRERVLEALSRAIDTVRSKLSD</sequence>
<dbReference type="Gene3D" id="3.30.450.40">
    <property type="match status" value="1"/>
</dbReference>
<evidence type="ECO:0000256" key="3">
    <source>
        <dbReference type="ARBA" id="ARBA00023163"/>
    </source>
</evidence>
<dbReference type="GO" id="GO:0045892">
    <property type="term" value="P:negative regulation of DNA-templated transcription"/>
    <property type="evidence" value="ECO:0007669"/>
    <property type="project" value="TreeGrafter"/>
</dbReference>
<keyword evidence="1" id="KW-0805">Transcription regulation</keyword>
<proteinExistence type="predicted"/>
<dbReference type="Gene3D" id="1.10.10.10">
    <property type="entry name" value="Winged helix-like DNA-binding domain superfamily/Winged helix DNA-binding domain"/>
    <property type="match status" value="1"/>
</dbReference>
<dbReference type="KEGG" id="hlm:DV707_15855"/>
<reference evidence="6 9" key="2">
    <citation type="journal article" date="2019" name="Nat. Commun.">
        <title>A new type of DNA phosphorothioation-based antiviral system in archaea.</title>
        <authorList>
            <person name="Xiong L."/>
            <person name="Liu S."/>
            <person name="Chen S."/>
            <person name="Xiao Y."/>
            <person name="Zhu B."/>
            <person name="Gao Y."/>
            <person name="Zhang Y."/>
            <person name="Chen B."/>
            <person name="Luo J."/>
            <person name="Deng Z."/>
            <person name="Chen X."/>
            <person name="Wang L."/>
            <person name="Chen S."/>
        </authorList>
    </citation>
    <scope>NUCLEOTIDE SEQUENCE [LARGE SCALE GENOMIC DNA]</scope>
    <source>
        <strain evidence="6 9">CGMCC 1.10331</strain>
        <plasmid evidence="6 9">unnamed1</plasmid>
    </source>
</reference>
<organism evidence="7 8">
    <name type="scientific">Halobellus limi</name>
    <dbReference type="NCBI Taxonomy" id="699433"/>
    <lineage>
        <taxon>Archaea</taxon>
        <taxon>Methanobacteriati</taxon>
        <taxon>Methanobacteriota</taxon>
        <taxon>Stenosarchaea group</taxon>
        <taxon>Halobacteria</taxon>
        <taxon>Halobacteriales</taxon>
        <taxon>Haloferacaceae</taxon>
        <taxon>Halobellus</taxon>
    </lineage>
</organism>
<dbReference type="SUPFAM" id="SSF46785">
    <property type="entry name" value="Winged helix' DNA-binding domain"/>
    <property type="match status" value="1"/>
</dbReference>
<keyword evidence="8" id="KW-1185">Reference proteome</keyword>
<evidence type="ECO:0000256" key="2">
    <source>
        <dbReference type="ARBA" id="ARBA00023125"/>
    </source>
</evidence>
<dbReference type="InterPro" id="IPR036390">
    <property type="entry name" value="WH_DNA-bd_sf"/>
</dbReference>
<dbReference type="PANTHER" id="PTHR30136">
    <property type="entry name" value="HELIX-TURN-HELIX TRANSCRIPTIONAL REGULATOR, ICLR FAMILY"/>
    <property type="match status" value="1"/>
</dbReference>
<dbReference type="PROSITE" id="PS51078">
    <property type="entry name" value="ICLR_ED"/>
    <property type="match status" value="1"/>
</dbReference>
<evidence type="ECO:0000313" key="8">
    <source>
        <dbReference type="Proteomes" id="UP000236740"/>
    </source>
</evidence>
<dbReference type="PROSITE" id="PS51077">
    <property type="entry name" value="HTH_ICLR"/>
    <property type="match status" value="1"/>
</dbReference>
<evidence type="ECO:0000313" key="9">
    <source>
        <dbReference type="Proteomes" id="UP000296733"/>
    </source>
</evidence>
<dbReference type="Pfam" id="PF01614">
    <property type="entry name" value="IclR_C"/>
    <property type="match status" value="1"/>
</dbReference>
<evidence type="ECO:0000256" key="1">
    <source>
        <dbReference type="ARBA" id="ARBA00023015"/>
    </source>
</evidence>
<evidence type="ECO:0000313" key="6">
    <source>
        <dbReference type="EMBL" id="QCC49225.1"/>
    </source>
</evidence>
<dbReference type="GO" id="GO:0003700">
    <property type="term" value="F:DNA-binding transcription factor activity"/>
    <property type="evidence" value="ECO:0007669"/>
    <property type="project" value="TreeGrafter"/>
</dbReference>
<dbReference type="InterPro" id="IPR050707">
    <property type="entry name" value="HTH_MetabolicPath_Reg"/>
</dbReference>
<dbReference type="Proteomes" id="UP000236740">
    <property type="component" value="Unassembled WGS sequence"/>
</dbReference>
<dbReference type="GO" id="GO:0003677">
    <property type="term" value="F:DNA binding"/>
    <property type="evidence" value="ECO:0007669"/>
    <property type="project" value="UniProtKB-KW"/>
</dbReference>
<dbReference type="InterPro" id="IPR005471">
    <property type="entry name" value="Tscrpt_reg_IclR_N"/>
</dbReference>
<dbReference type="InterPro" id="IPR036388">
    <property type="entry name" value="WH-like_DNA-bd_sf"/>
</dbReference>
<geneLocation type="plasmid" evidence="6">
    <name>unnamed1</name>
</geneLocation>
<dbReference type="GeneID" id="39859595"/>
<accession>A0A1H6BAV7</accession>
<dbReference type="SMART" id="SM00346">
    <property type="entry name" value="HTH_ICLR"/>
    <property type="match status" value="1"/>
</dbReference>
<evidence type="ECO:0000259" key="5">
    <source>
        <dbReference type="PROSITE" id="PS51078"/>
    </source>
</evidence>
<dbReference type="SUPFAM" id="SSF55781">
    <property type="entry name" value="GAF domain-like"/>
    <property type="match status" value="1"/>
</dbReference>
<feature type="domain" description="IclR-ED" evidence="5">
    <location>
        <begin position="66"/>
        <end position="243"/>
    </location>
</feature>
<dbReference type="PANTHER" id="PTHR30136:SF35">
    <property type="entry name" value="HTH-TYPE TRANSCRIPTIONAL REGULATOR RV1719"/>
    <property type="match status" value="1"/>
</dbReference>
<dbReference type="RefSeq" id="WP_103992389.1">
    <property type="nucleotide sequence ID" value="NZ_CP031312.1"/>
</dbReference>
<dbReference type="Proteomes" id="UP000296733">
    <property type="component" value="Plasmid unnamed1"/>
</dbReference>